<keyword evidence="2" id="KW-1133">Transmembrane helix</keyword>
<reference evidence="3" key="2">
    <citation type="submission" date="2020-11" db="EMBL/GenBank/DDBJ databases">
        <authorList>
            <person name="McCartney M.A."/>
            <person name="Auch B."/>
            <person name="Kono T."/>
            <person name="Mallez S."/>
            <person name="Becker A."/>
            <person name="Gohl D.M."/>
            <person name="Silverstein K.A.T."/>
            <person name="Koren S."/>
            <person name="Bechman K.B."/>
            <person name="Herman A."/>
            <person name="Abrahante J.E."/>
            <person name="Garbe J."/>
        </authorList>
    </citation>
    <scope>NUCLEOTIDE SEQUENCE</scope>
    <source>
        <strain evidence="3">Duluth1</strain>
        <tissue evidence="3">Whole animal</tissue>
    </source>
</reference>
<dbReference type="AlphaFoldDB" id="A0A9D4CU51"/>
<gene>
    <name evidence="3" type="ORF">DPMN_056247</name>
</gene>
<keyword evidence="2" id="KW-0472">Membrane</keyword>
<dbReference type="PANTHER" id="PTHR11360">
    <property type="entry name" value="MONOCARBOXYLATE TRANSPORTER"/>
    <property type="match status" value="1"/>
</dbReference>
<evidence type="ECO:0000313" key="4">
    <source>
        <dbReference type="Proteomes" id="UP000828390"/>
    </source>
</evidence>
<reference evidence="3" key="1">
    <citation type="journal article" date="2019" name="bioRxiv">
        <title>The Genome of the Zebra Mussel, Dreissena polymorpha: A Resource for Invasive Species Research.</title>
        <authorList>
            <person name="McCartney M.A."/>
            <person name="Auch B."/>
            <person name="Kono T."/>
            <person name="Mallez S."/>
            <person name="Zhang Y."/>
            <person name="Obille A."/>
            <person name="Becker A."/>
            <person name="Abrahante J.E."/>
            <person name="Garbe J."/>
            <person name="Badalamenti J.P."/>
            <person name="Herman A."/>
            <person name="Mangelson H."/>
            <person name="Liachko I."/>
            <person name="Sullivan S."/>
            <person name="Sone E.D."/>
            <person name="Koren S."/>
            <person name="Silverstein K.A.T."/>
            <person name="Beckman K.B."/>
            <person name="Gohl D.M."/>
        </authorList>
    </citation>
    <scope>NUCLEOTIDE SEQUENCE</scope>
    <source>
        <strain evidence="3">Duluth1</strain>
        <tissue evidence="3">Whole animal</tissue>
    </source>
</reference>
<dbReference type="SUPFAM" id="SSF103473">
    <property type="entry name" value="MFS general substrate transporter"/>
    <property type="match status" value="1"/>
</dbReference>
<feature type="region of interest" description="Disordered" evidence="1">
    <location>
        <begin position="1"/>
        <end position="43"/>
    </location>
</feature>
<evidence type="ECO:0000313" key="3">
    <source>
        <dbReference type="EMBL" id="KAH3730265.1"/>
    </source>
</evidence>
<accession>A0A9D4CU51</accession>
<dbReference type="GO" id="GO:0008028">
    <property type="term" value="F:monocarboxylic acid transmembrane transporter activity"/>
    <property type="evidence" value="ECO:0007669"/>
    <property type="project" value="TreeGrafter"/>
</dbReference>
<feature type="transmembrane region" description="Helical" evidence="2">
    <location>
        <begin position="142"/>
        <end position="170"/>
    </location>
</feature>
<sequence length="172" mass="18416">MTVKEDQNEQESEVVQLFEPSPDLNERKLNGTEPPVVCSHETPLKSENGLDKDVINKEDVQFNDMDRGWSWVVLFASFGSFMLIGSCMNGVGIIHATLLELHGESVGLTSWAGALHTGLASLGAPISSAVLDRYSCRAASVLAGVCYVTGFLATAFSPSIYCTIFTLGILGG</sequence>
<comment type="caution">
    <text evidence="3">The sequence shown here is derived from an EMBL/GenBank/DDBJ whole genome shotgun (WGS) entry which is preliminary data.</text>
</comment>
<keyword evidence="4" id="KW-1185">Reference proteome</keyword>
<dbReference type="PANTHER" id="PTHR11360:SF260">
    <property type="entry name" value="MFS DOMAIN-CONTAINING PROTEIN"/>
    <property type="match status" value="1"/>
</dbReference>
<dbReference type="InterPro" id="IPR036259">
    <property type="entry name" value="MFS_trans_sf"/>
</dbReference>
<evidence type="ECO:0000256" key="2">
    <source>
        <dbReference type="SAM" id="Phobius"/>
    </source>
</evidence>
<dbReference type="InterPro" id="IPR050327">
    <property type="entry name" value="Proton-linked_MCT"/>
</dbReference>
<name>A0A9D4CU51_DREPO</name>
<proteinExistence type="predicted"/>
<dbReference type="Proteomes" id="UP000828390">
    <property type="component" value="Unassembled WGS sequence"/>
</dbReference>
<dbReference type="Gene3D" id="1.20.1250.20">
    <property type="entry name" value="MFS general substrate transporter like domains"/>
    <property type="match status" value="1"/>
</dbReference>
<feature type="transmembrane region" description="Helical" evidence="2">
    <location>
        <begin position="71"/>
        <end position="96"/>
    </location>
</feature>
<evidence type="ECO:0000256" key="1">
    <source>
        <dbReference type="SAM" id="MobiDB-lite"/>
    </source>
</evidence>
<organism evidence="3 4">
    <name type="scientific">Dreissena polymorpha</name>
    <name type="common">Zebra mussel</name>
    <name type="synonym">Mytilus polymorpha</name>
    <dbReference type="NCBI Taxonomy" id="45954"/>
    <lineage>
        <taxon>Eukaryota</taxon>
        <taxon>Metazoa</taxon>
        <taxon>Spiralia</taxon>
        <taxon>Lophotrochozoa</taxon>
        <taxon>Mollusca</taxon>
        <taxon>Bivalvia</taxon>
        <taxon>Autobranchia</taxon>
        <taxon>Heteroconchia</taxon>
        <taxon>Euheterodonta</taxon>
        <taxon>Imparidentia</taxon>
        <taxon>Neoheterodontei</taxon>
        <taxon>Myida</taxon>
        <taxon>Dreissenoidea</taxon>
        <taxon>Dreissenidae</taxon>
        <taxon>Dreissena</taxon>
    </lineage>
</organism>
<dbReference type="EMBL" id="JAIWYP010000012">
    <property type="protein sequence ID" value="KAH3730265.1"/>
    <property type="molecule type" value="Genomic_DNA"/>
</dbReference>
<keyword evidence="2" id="KW-0812">Transmembrane</keyword>
<evidence type="ECO:0008006" key="5">
    <source>
        <dbReference type="Google" id="ProtNLM"/>
    </source>
</evidence>
<protein>
    <recommendedName>
        <fullName evidence="5">Monocarboxylate transporter</fullName>
    </recommendedName>
</protein>
<feature type="transmembrane region" description="Helical" evidence="2">
    <location>
        <begin position="108"/>
        <end position="130"/>
    </location>
</feature>